<dbReference type="InterPro" id="IPR015510">
    <property type="entry name" value="PGRP"/>
</dbReference>
<dbReference type="InterPro" id="IPR036505">
    <property type="entry name" value="Amidase/PGRP_sf"/>
</dbReference>
<dbReference type="Pfam" id="PF01510">
    <property type="entry name" value="Amidase_2"/>
    <property type="match status" value="1"/>
</dbReference>
<dbReference type="InterPro" id="IPR002502">
    <property type="entry name" value="Amidase_domain"/>
</dbReference>
<evidence type="ECO:0000256" key="4">
    <source>
        <dbReference type="SAM" id="MobiDB-lite"/>
    </source>
</evidence>
<evidence type="ECO:0000313" key="9">
    <source>
        <dbReference type="Proteomes" id="UP001378592"/>
    </source>
</evidence>
<feature type="chain" id="PRO_5042867250" description="Peptidoglycan-recognition protein" evidence="5">
    <location>
        <begin position="36"/>
        <end position="266"/>
    </location>
</feature>
<comment type="caution">
    <text evidence="8">The sequence shown here is derived from an EMBL/GenBank/DDBJ whole genome shotgun (WGS) entry which is preliminary data.</text>
</comment>
<keyword evidence="9" id="KW-1185">Reference proteome</keyword>
<evidence type="ECO:0000259" key="6">
    <source>
        <dbReference type="SMART" id="SM00644"/>
    </source>
</evidence>
<dbReference type="GO" id="GO:0008745">
    <property type="term" value="F:N-acetylmuramoyl-L-alanine amidase activity"/>
    <property type="evidence" value="ECO:0007669"/>
    <property type="project" value="InterPro"/>
</dbReference>
<dbReference type="CDD" id="cd06583">
    <property type="entry name" value="PGRP"/>
    <property type="match status" value="1"/>
</dbReference>
<accession>A0AAN9VB78</accession>
<evidence type="ECO:0000256" key="3">
    <source>
        <dbReference type="ARBA" id="ARBA00022859"/>
    </source>
</evidence>
<dbReference type="GO" id="GO:0008270">
    <property type="term" value="F:zinc ion binding"/>
    <property type="evidence" value="ECO:0007669"/>
    <property type="project" value="InterPro"/>
</dbReference>
<dbReference type="FunFam" id="3.40.80.10:FF:000001">
    <property type="entry name" value="Peptidoglycan recognition protein 1"/>
    <property type="match status" value="1"/>
</dbReference>
<comment type="similarity">
    <text evidence="1">Belongs to the N-acetylmuramoyl-L-alanine amidase 2 family.</text>
</comment>
<evidence type="ECO:0000313" key="8">
    <source>
        <dbReference type="EMBL" id="KAK7793877.1"/>
    </source>
</evidence>
<dbReference type="AlphaFoldDB" id="A0AAN9VB78"/>
<dbReference type="SUPFAM" id="SSF55846">
    <property type="entry name" value="N-acetylmuramoyl-L-alanine amidase-like"/>
    <property type="match status" value="1"/>
</dbReference>
<evidence type="ECO:0000256" key="1">
    <source>
        <dbReference type="ARBA" id="ARBA00007553"/>
    </source>
</evidence>
<dbReference type="GO" id="GO:0045087">
    <property type="term" value="P:innate immune response"/>
    <property type="evidence" value="ECO:0007669"/>
    <property type="project" value="UniProtKB-KW"/>
</dbReference>
<dbReference type="Gene3D" id="3.40.80.10">
    <property type="entry name" value="Peptidoglycan recognition protein-like"/>
    <property type="match status" value="1"/>
</dbReference>
<dbReference type="PANTHER" id="PTHR11022">
    <property type="entry name" value="PEPTIDOGLYCAN RECOGNITION PROTEIN"/>
    <property type="match status" value="1"/>
</dbReference>
<keyword evidence="2" id="KW-0399">Innate immunity</keyword>
<protein>
    <recommendedName>
        <fullName evidence="10">Peptidoglycan-recognition protein</fullName>
    </recommendedName>
</protein>
<organism evidence="8 9">
    <name type="scientific">Gryllus longicercus</name>
    <dbReference type="NCBI Taxonomy" id="2509291"/>
    <lineage>
        <taxon>Eukaryota</taxon>
        <taxon>Metazoa</taxon>
        <taxon>Ecdysozoa</taxon>
        <taxon>Arthropoda</taxon>
        <taxon>Hexapoda</taxon>
        <taxon>Insecta</taxon>
        <taxon>Pterygota</taxon>
        <taxon>Neoptera</taxon>
        <taxon>Polyneoptera</taxon>
        <taxon>Orthoptera</taxon>
        <taxon>Ensifera</taxon>
        <taxon>Gryllidea</taxon>
        <taxon>Grylloidea</taxon>
        <taxon>Gryllidae</taxon>
        <taxon>Gryllinae</taxon>
        <taxon>Gryllus</taxon>
    </lineage>
</organism>
<evidence type="ECO:0000259" key="7">
    <source>
        <dbReference type="SMART" id="SM00701"/>
    </source>
</evidence>
<dbReference type="InterPro" id="IPR006619">
    <property type="entry name" value="PGRP_domain_met/bac"/>
</dbReference>
<feature type="domain" description="Peptidoglycan recognition protein family" evidence="7">
    <location>
        <begin position="68"/>
        <end position="211"/>
    </location>
</feature>
<dbReference type="SMART" id="SM00701">
    <property type="entry name" value="PGRP"/>
    <property type="match status" value="1"/>
</dbReference>
<feature type="signal peptide" evidence="5">
    <location>
        <begin position="1"/>
        <end position="35"/>
    </location>
</feature>
<dbReference type="SMART" id="SM00644">
    <property type="entry name" value="Ami_2"/>
    <property type="match status" value="1"/>
</dbReference>
<keyword evidence="5" id="KW-0732">Signal</keyword>
<reference evidence="8 9" key="1">
    <citation type="submission" date="2024-03" db="EMBL/GenBank/DDBJ databases">
        <title>The genome assembly and annotation of the cricket Gryllus longicercus Weissman &amp; Gray.</title>
        <authorList>
            <person name="Szrajer S."/>
            <person name="Gray D."/>
            <person name="Ylla G."/>
        </authorList>
    </citation>
    <scope>NUCLEOTIDE SEQUENCE [LARGE SCALE GENOMIC DNA]</scope>
    <source>
        <strain evidence="8">DAG 2021-001</strain>
        <tissue evidence="8">Whole body minus gut</tissue>
    </source>
</reference>
<feature type="domain" description="N-acetylmuramoyl-L-alanine amidase" evidence="6">
    <location>
        <begin position="79"/>
        <end position="217"/>
    </location>
</feature>
<evidence type="ECO:0008006" key="10">
    <source>
        <dbReference type="Google" id="ProtNLM"/>
    </source>
</evidence>
<evidence type="ECO:0000256" key="2">
    <source>
        <dbReference type="ARBA" id="ARBA00022588"/>
    </source>
</evidence>
<dbReference type="Proteomes" id="UP001378592">
    <property type="component" value="Unassembled WGS sequence"/>
</dbReference>
<evidence type="ECO:0000256" key="5">
    <source>
        <dbReference type="SAM" id="SignalP"/>
    </source>
</evidence>
<gene>
    <name evidence="8" type="ORF">R5R35_014156</name>
</gene>
<dbReference type="PANTHER" id="PTHR11022:SF77">
    <property type="entry name" value="PEPTIDOGLYCAN-RECOGNITION PROTEIN LB"/>
    <property type="match status" value="1"/>
</dbReference>
<sequence length="266" mass="27623">MATAARATQRACALLCALALTLAGALPTTTQRAEAEPTTERILLNSIETLSADDAGAAGAGAGEGGCPALVGRAAWGAAPPRQVERQEGPALLAVVHHTYVPGACNSSAACEAAMRAMQRYHQEERGWNDIGYNFVVGGDGRVYEGRGWGVVGAHALHYNLRSVGVSLIGDYVEAAPPAHMTALAQRLLACGARRGALAADYSLLGHRQVRNTQCPGDAFYAQLSAWPHWVARLDPALDATVRANPNANATTTAAATTTTTTPSPT</sequence>
<keyword evidence="3" id="KW-0391">Immunity</keyword>
<dbReference type="EMBL" id="JAZDUA010000358">
    <property type="protein sequence ID" value="KAK7793877.1"/>
    <property type="molecule type" value="Genomic_DNA"/>
</dbReference>
<dbReference type="GO" id="GO:0009253">
    <property type="term" value="P:peptidoglycan catabolic process"/>
    <property type="evidence" value="ECO:0007669"/>
    <property type="project" value="InterPro"/>
</dbReference>
<proteinExistence type="inferred from homology"/>
<feature type="region of interest" description="Disordered" evidence="4">
    <location>
        <begin position="245"/>
        <end position="266"/>
    </location>
</feature>
<name>A0AAN9VB78_9ORTH</name>